<evidence type="ECO:0000313" key="8">
    <source>
        <dbReference type="EMBL" id="MCU9615254.1"/>
    </source>
</evidence>
<dbReference type="InterPro" id="IPR029044">
    <property type="entry name" value="Nucleotide-diphossugar_trans"/>
</dbReference>
<protein>
    <recommendedName>
        <fullName evidence="7">2-C-methyl-D-erythritol 4-phosphate cytidylyltransferase</fullName>
        <ecNumber evidence="7">2.7.7.60</ecNumber>
    </recommendedName>
    <alternativeName>
        <fullName evidence="7">4-diphosphocytidyl-2C-methyl-D-erythritol synthase</fullName>
    </alternativeName>
    <alternativeName>
        <fullName evidence="7">MEP cytidylyltransferase</fullName>
        <shortName evidence="7">MCT</shortName>
    </alternativeName>
</protein>
<dbReference type="Proteomes" id="UP001209318">
    <property type="component" value="Unassembled WGS sequence"/>
</dbReference>
<gene>
    <name evidence="7 8" type="primary">ispD</name>
    <name evidence="8" type="ORF">OEV98_17125</name>
</gene>
<organism evidence="8 9">
    <name type="scientific">Perspicuibacillus lycopersici</name>
    <dbReference type="NCBI Taxonomy" id="1325689"/>
    <lineage>
        <taxon>Bacteria</taxon>
        <taxon>Bacillati</taxon>
        <taxon>Bacillota</taxon>
        <taxon>Bacilli</taxon>
        <taxon>Bacillales</taxon>
        <taxon>Bacillaceae</taxon>
        <taxon>Perspicuibacillus</taxon>
    </lineage>
</organism>
<dbReference type="InterPro" id="IPR050088">
    <property type="entry name" value="IspD/TarI_cytidylyltransf_bact"/>
</dbReference>
<dbReference type="GO" id="GO:0019288">
    <property type="term" value="P:isopentenyl diphosphate biosynthetic process, methylerythritol 4-phosphate pathway"/>
    <property type="evidence" value="ECO:0007669"/>
    <property type="project" value="UniProtKB-UniRule"/>
</dbReference>
<evidence type="ECO:0000256" key="1">
    <source>
        <dbReference type="ARBA" id="ARBA00001282"/>
    </source>
</evidence>
<dbReference type="EMBL" id="JAOUSF010000007">
    <property type="protein sequence ID" value="MCU9615254.1"/>
    <property type="molecule type" value="Genomic_DNA"/>
</dbReference>
<reference evidence="8" key="1">
    <citation type="submission" date="2022-10" db="EMBL/GenBank/DDBJ databases">
        <title>Description of Fervidibacillus gen. nov. in the family Fervidibacillaceae fam. nov. with two species, Fervidibacillus albus sp. nov., and Fervidibacillus halotolerans sp. nov., isolated from tidal flat sediments.</title>
        <authorList>
            <person name="Kwon K.K."/>
            <person name="Yang S.-H."/>
        </authorList>
    </citation>
    <scope>NUCLEOTIDE SEQUENCE</scope>
    <source>
        <strain evidence="8">JCM 19140</strain>
    </source>
</reference>
<dbReference type="PANTHER" id="PTHR32125">
    <property type="entry name" value="2-C-METHYL-D-ERYTHRITOL 4-PHOSPHATE CYTIDYLYLTRANSFERASE, CHLOROPLASTIC"/>
    <property type="match status" value="1"/>
</dbReference>
<comment type="pathway">
    <text evidence="2 7">Isoprenoid biosynthesis; isopentenyl diphosphate biosynthesis via DXP pathway; isopentenyl diphosphate from 1-deoxy-D-xylulose 5-phosphate: step 2/6.</text>
</comment>
<name>A0AAE3IYH1_9BACI</name>
<evidence type="ECO:0000256" key="6">
    <source>
        <dbReference type="ARBA" id="ARBA00023229"/>
    </source>
</evidence>
<dbReference type="RefSeq" id="WP_263074573.1">
    <property type="nucleotide sequence ID" value="NZ_JAOUSF010000007.1"/>
</dbReference>
<accession>A0AAE3IYH1</accession>
<evidence type="ECO:0000256" key="2">
    <source>
        <dbReference type="ARBA" id="ARBA00004787"/>
    </source>
</evidence>
<evidence type="ECO:0000256" key="7">
    <source>
        <dbReference type="HAMAP-Rule" id="MF_00108"/>
    </source>
</evidence>
<dbReference type="InterPro" id="IPR018294">
    <property type="entry name" value="ISPD_synthase_CS"/>
</dbReference>
<feature type="site" description="Transition state stabilizer" evidence="7">
    <location>
        <position position="22"/>
    </location>
</feature>
<keyword evidence="5 7" id="KW-0548">Nucleotidyltransferase</keyword>
<dbReference type="NCBIfam" id="TIGR00453">
    <property type="entry name" value="ispD"/>
    <property type="match status" value="1"/>
</dbReference>
<comment type="caution">
    <text evidence="8">The sequence shown here is derived from an EMBL/GenBank/DDBJ whole genome shotgun (WGS) entry which is preliminary data.</text>
</comment>
<feature type="site" description="Transition state stabilizer" evidence="7">
    <location>
        <position position="15"/>
    </location>
</feature>
<dbReference type="PROSITE" id="PS01295">
    <property type="entry name" value="ISPD"/>
    <property type="match status" value="1"/>
</dbReference>
<feature type="site" description="Positions MEP for the nucleophilic attack" evidence="7">
    <location>
        <position position="208"/>
    </location>
</feature>
<dbReference type="Pfam" id="PF01128">
    <property type="entry name" value="IspD"/>
    <property type="match status" value="1"/>
</dbReference>
<sequence length="227" mass="25269">MGYTVVIPAAGIGKRMGAGKNKLLLSINEIPVLVHTLKVFEQDDWCQSIVLAVNDADRKDIHTFISRYSLKKIKTMVKGGKERQHSVYAGLQSIQEETIVLIHDGARPFIKQSHIHQLVEAAKAHGAAILAVPVKDTVKKVENGYVQGTINRDTLWSIQTPQAFSLALIKHAHIMAEQDQFIGTDDASLVERLGEKVIIVEGDYDNIKITTKEDLYFAQAILSKEMR</sequence>
<evidence type="ECO:0000256" key="4">
    <source>
        <dbReference type="ARBA" id="ARBA00022679"/>
    </source>
</evidence>
<dbReference type="InterPro" id="IPR034683">
    <property type="entry name" value="IspD/TarI"/>
</dbReference>
<proteinExistence type="inferred from homology"/>
<comment type="similarity">
    <text evidence="3 7">Belongs to the IspD/TarI cytidylyltransferase family. IspD subfamily.</text>
</comment>
<dbReference type="EC" id="2.7.7.60" evidence="7"/>
<keyword evidence="9" id="KW-1185">Reference proteome</keyword>
<dbReference type="Gene3D" id="3.90.550.10">
    <property type="entry name" value="Spore Coat Polysaccharide Biosynthesis Protein SpsA, Chain A"/>
    <property type="match status" value="1"/>
</dbReference>
<dbReference type="GO" id="GO:0050518">
    <property type="term" value="F:2-C-methyl-D-erythritol 4-phosphate cytidylyltransferase activity"/>
    <property type="evidence" value="ECO:0007669"/>
    <property type="project" value="UniProtKB-UniRule"/>
</dbReference>
<dbReference type="FunFam" id="3.90.550.10:FF:000003">
    <property type="entry name" value="2-C-methyl-D-erythritol 4-phosphate cytidylyltransferase"/>
    <property type="match status" value="1"/>
</dbReference>
<dbReference type="PANTHER" id="PTHR32125:SF4">
    <property type="entry name" value="2-C-METHYL-D-ERYTHRITOL 4-PHOSPHATE CYTIDYLYLTRANSFERASE, CHLOROPLASTIC"/>
    <property type="match status" value="1"/>
</dbReference>
<evidence type="ECO:0000256" key="3">
    <source>
        <dbReference type="ARBA" id="ARBA00009789"/>
    </source>
</evidence>
<evidence type="ECO:0000256" key="5">
    <source>
        <dbReference type="ARBA" id="ARBA00022695"/>
    </source>
</evidence>
<dbReference type="AlphaFoldDB" id="A0AAE3IYH1"/>
<feature type="site" description="Positions MEP for the nucleophilic attack" evidence="7">
    <location>
        <position position="152"/>
    </location>
</feature>
<comment type="function">
    <text evidence="7">Catalyzes the formation of 4-diphosphocytidyl-2-C-methyl-D-erythritol from CTP and 2-C-methyl-D-erythritol 4-phosphate (MEP).</text>
</comment>
<evidence type="ECO:0000313" key="9">
    <source>
        <dbReference type="Proteomes" id="UP001209318"/>
    </source>
</evidence>
<dbReference type="SUPFAM" id="SSF53448">
    <property type="entry name" value="Nucleotide-diphospho-sugar transferases"/>
    <property type="match status" value="1"/>
</dbReference>
<keyword evidence="6 7" id="KW-0414">Isoprene biosynthesis</keyword>
<keyword evidence="4 7" id="KW-0808">Transferase</keyword>
<dbReference type="HAMAP" id="MF_00108">
    <property type="entry name" value="IspD"/>
    <property type="match status" value="1"/>
</dbReference>
<dbReference type="CDD" id="cd02516">
    <property type="entry name" value="CDP-ME_synthetase"/>
    <property type="match status" value="1"/>
</dbReference>
<dbReference type="InterPro" id="IPR001228">
    <property type="entry name" value="IspD"/>
</dbReference>
<comment type="catalytic activity">
    <reaction evidence="1 7">
        <text>2-C-methyl-D-erythritol 4-phosphate + CTP + H(+) = 4-CDP-2-C-methyl-D-erythritol + diphosphate</text>
        <dbReference type="Rhea" id="RHEA:13429"/>
        <dbReference type="ChEBI" id="CHEBI:15378"/>
        <dbReference type="ChEBI" id="CHEBI:33019"/>
        <dbReference type="ChEBI" id="CHEBI:37563"/>
        <dbReference type="ChEBI" id="CHEBI:57823"/>
        <dbReference type="ChEBI" id="CHEBI:58262"/>
        <dbReference type="EC" id="2.7.7.60"/>
    </reaction>
</comment>